<organism evidence="2 3">
    <name type="scientific">Chitinophaga filiformis</name>
    <name type="common">Myxococcus filiformis</name>
    <name type="synonym">Flexibacter filiformis</name>
    <dbReference type="NCBI Taxonomy" id="104663"/>
    <lineage>
        <taxon>Bacteria</taxon>
        <taxon>Pseudomonadati</taxon>
        <taxon>Bacteroidota</taxon>
        <taxon>Chitinophagia</taxon>
        <taxon>Chitinophagales</taxon>
        <taxon>Chitinophagaceae</taxon>
        <taxon>Chitinophaga</taxon>
    </lineage>
</organism>
<evidence type="ECO:0000313" key="2">
    <source>
        <dbReference type="EMBL" id="SDE92333.1"/>
    </source>
</evidence>
<feature type="transmembrane region" description="Helical" evidence="1">
    <location>
        <begin position="31"/>
        <end position="50"/>
    </location>
</feature>
<accession>A0A1G7GW99</accession>
<reference evidence="3" key="1">
    <citation type="submission" date="2016-10" db="EMBL/GenBank/DDBJ databases">
        <authorList>
            <person name="Varghese N."/>
            <person name="Submissions S."/>
        </authorList>
    </citation>
    <scope>NUCLEOTIDE SEQUENCE [LARGE SCALE GENOMIC DNA]</scope>
    <source>
        <strain evidence="3">DSM 527</strain>
    </source>
</reference>
<name>A0A1G7GW99_CHIFI</name>
<dbReference type="Proteomes" id="UP000199045">
    <property type="component" value="Unassembled WGS sequence"/>
</dbReference>
<sequence>MLGAIAVQLLEIVETSKIDYPKKPTYKSIEFYILTVASILMDTIVGYIYFDNQHTYNRIVYFHTGASAPLIVRMISNKLPAAVNAKLKESESNSIT</sequence>
<keyword evidence="1" id="KW-0472">Membrane</keyword>
<evidence type="ECO:0000256" key="1">
    <source>
        <dbReference type="SAM" id="Phobius"/>
    </source>
</evidence>
<dbReference type="AlphaFoldDB" id="A0A1G7GW99"/>
<proteinExistence type="predicted"/>
<keyword evidence="1" id="KW-0812">Transmembrane</keyword>
<dbReference type="EMBL" id="FNBN01000001">
    <property type="protein sequence ID" value="SDE92333.1"/>
    <property type="molecule type" value="Genomic_DNA"/>
</dbReference>
<protein>
    <submittedName>
        <fullName evidence="2">Uncharacterized protein</fullName>
    </submittedName>
</protein>
<keyword evidence="1" id="KW-1133">Transmembrane helix</keyword>
<evidence type="ECO:0000313" key="3">
    <source>
        <dbReference type="Proteomes" id="UP000199045"/>
    </source>
</evidence>
<gene>
    <name evidence="2" type="ORF">SAMN04488121_101185</name>
</gene>